<keyword evidence="3" id="KW-1185">Reference proteome</keyword>
<dbReference type="AlphaFoldDB" id="A0A941BKX7"/>
<evidence type="ECO:0000313" key="3">
    <source>
        <dbReference type="Proteomes" id="UP000676246"/>
    </source>
</evidence>
<dbReference type="GO" id="GO:0015628">
    <property type="term" value="P:protein secretion by the type II secretion system"/>
    <property type="evidence" value="ECO:0007669"/>
    <property type="project" value="InterPro"/>
</dbReference>
<sequence length="159" mass="17136">MLLPLQTRWATLAPREQTLVRLAGAVVLLGLLWFVGLQPAWRTWREVPPQREALEAQFLGMQRLAAEARELKAQPAVSGEQSRLALKAATDRLGSKVKLNVVADRATLNVTDLSPAALTGWLAEVRSGARARPIDMQLSRSQAGLSGQVVVSLPASAAP</sequence>
<protein>
    <submittedName>
        <fullName evidence="2">Type II secretion system protein M</fullName>
    </submittedName>
</protein>
<feature type="transmembrane region" description="Helical" evidence="1">
    <location>
        <begin position="20"/>
        <end position="41"/>
    </location>
</feature>
<accession>A0A941BKX7</accession>
<dbReference type="Proteomes" id="UP000676246">
    <property type="component" value="Unassembled WGS sequence"/>
</dbReference>
<dbReference type="InterPro" id="IPR007690">
    <property type="entry name" value="T2SS_GspM"/>
</dbReference>
<dbReference type="EMBL" id="JAGQDD010000004">
    <property type="protein sequence ID" value="MBQ0930589.1"/>
    <property type="molecule type" value="Genomic_DNA"/>
</dbReference>
<dbReference type="Pfam" id="PF04612">
    <property type="entry name" value="T2SSM"/>
    <property type="match status" value="1"/>
</dbReference>
<keyword evidence="1" id="KW-0812">Transmembrane</keyword>
<keyword evidence="1" id="KW-0472">Membrane</keyword>
<organism evidence="2 3">
    <name type="scientific">Ideonella alba</name>
    <dbReference type="NCBI Taxonomy" id="2824118"/>
    <lineage>
        <taxon>Bacteria</taxon>
        <taxon>Pseudomonadati</taxon>
        <taxon>Pseudomonadota</taxon>
        <taxon>Betaproteobacteria</taxon>
        <taxon>Burkholderiales</taxon>
        <taxon>Sphaerotilaceae</taxon>
        <taxon>Ideonella</taxon>
    </lineage>
</organism>
<gene>
    <name evidence="2" type="ORF">KAK03_08815</name>
</gene>
<proteinExistence type="predicted"/>
<dbReference type="GO" id="GO:0015627">
    <property type="term" value="C:type II protein secretion system complex"/>
    <property type="evidence" value="ECO:0007669"/>
    <property type="project" value="InterPro"/>
</dbReference>
<name>A0A941BKX7_9BURK</name>
<keyword evidence="1" id="KW-1133">Transmembrane helix</keyword>
<evidence type="ECO:0000256" key="1">
    <source>
        <dbReference type="SAM" id="Phobius"/>
    </source>
</evidence>
<evidence type="ECO:0000313" key="2">
    <source>
        <dbReference type="EMBL" id="MBQ0930589.1"/>
    </source>
</evidence>
<comment type="caution">
    <text evidence="2">The sequence shown here is derived from an EMBL/GenBank/DDBJ whole genome shotgun (WGS) entry which is preliminary data.</text>
</comment>
<reference evidence="2 3" key="1">
    <citation type="submission" date="2021-04" db="EMBL/GenBank/DDBJ databases">
        <title>The genome sequence of Ideonella sp. 3Y2.</title>
        <authorList>
            <person name="Liu Y."/>
        </authorList>
    </citation>
    <scope>NUCLEOTIDE SEQUENCE [LARGE SCALE GENOMIC DNA]</scope>
    <source>
        <strain evidence="2 3">3Y2</strain>
    </source>
</reference>